<dbReference type="GeneID" id="90038277"/>
<sequence length="314" mass="35952">MGFLSPGISLQGLKRKQRSLYTTCMATMTIPASQTGSYAKRQKLAHEPSATLQGMPSEILQMIFIYSCSPELPLVCRRFHEVLACTQYLKLRVLAQLFAESSNTLFPDVHSICDYKFVTRELMCKACAEGYVNENEIKNVVMSKRLFMPPYTREKLELVEYLTARLASYSTAEEAASLLAEDLYAHPDDKAVDGDFDELDDGSITSEERLADVYRSAMLDYDSLETFMEAYKKCAKTGRFRCTIRQKLFILLVNYFTQDLYPEAVDMLLSADQYHLVKFALRENWIKATDPELLDMVTCRGDAKAIEFLYSWSW</sequence>
<comment type="caution">
    <text evidence="1">The sequence shown here is derived from an EMBL/GenBank/DDBJ whole genome shotgun (WGS) entry which is preliminary data.</text>
</comment>
<dbReference type="RefSeq" id="XP_064768267.1">
    <property type="nucleotide sequence ID" value="XM_064912765.1"/>
</dbReference>
<evidence type="ECO:0000313" key="2">
    <source>
        <dbReference type="Proteomes" id="UP001498771"/>
    </source>
</evidence>
<organism evidence="1 2">
    <name type="scientific">Myxozyma melibiosi</name>
    <dbReference type="NCBI Taxonomy" id="54550"/>
    <lineage>
        <taxon>Eukaryota</taxon>
        <taxon>Fungi</taxon>
        <taxon>Dikarya</taxon>
        <taxon>Ascomycota</taxon>
        <taxon>Saccharomycotina</taxon>
        <taxon>Lipomycetes</taxon>
        <taxon>Lipomycetales</taxon>
        <taxon>Lipomycetaceae</taxon>
        <taxon>Myxozyma</taxon>
    </lineage>
</organism>
<dbReference type="EMBL" id="JBBJBU010000006">
    <property type="protein sequence ID" value="KAK7205234.1"/>
    <property type="molecule type" value="Genomic_DNA"/>
</dbReference>
<protein>
    <recommendedName>
        <fullName evidence="3">F-box domain-containing protein</fullName>
    </recommendedName>
</protein>
<keyword evidence="2" id="KW-1185">Reference proteome</keyword>
<proteinExistence type="predicted"/>
<evidence type="ECO:0008006" key="3">
    <source>
        <dbReference type="Google" id="ProtNLM"/>
    </source>
</evidence>
<reference evidence="1 2" key="1">
    <citation type="submission" date="2024-03" db="EMBL/GenBank/DDBJ databases">
        <title>Genome-scale model development and genomic sequencing of the oleaginous clade Lipomyces.</title>
        <authorList>
            <consortium name="Lawrence Berkeley National Laboratory"/>
            <person name="Czajka J.J."/>
            <person name="Han Y."/>
            <person name="Kim J."/>
            <person name="Mondo S.J."/>
            <person name="Hofstad B.A."/>
            <person name="Robles A."/>
            <person name="Haridas S."/>
            <person name="Riley R."/>
            <person name="LaButti K."/>
            <person name="Pangilinan J."/>
            <person name="Andreopoulos W."/>
            <person name="Lipzen A."/>
            <person name="Yan J."/>
            <person name="Wang M."/>
            <person name="Ng V."/>
            <person name="Grigoriev I.V."/>
            <person name="Spatafora J.W."/>
            <person name="Magnuson J.K."/>
            <person name="Baker S.E."/>
            <person name="Pomraning K.R."/>
        </authorList>
    </citation>
    <scope>NUCLEOTIDE SEQUENCE [LARGE SCALE GENOMIC DNA]</scope>
    <source>
        <strain evidence="1 2">Phaff 52-87</strain>
    </source>
</reference>
<name>A0ABR1F5W2_9ASCO</name>
<gene>
    <name evidence="1" type="ORF">BZA70DRAFT_279372</name>
</gene>
<evidence type="ECO:0000313" key="1">
    <source>
        <dbReference type="EMBL" id="KAK7205234.1"/>
    </source>
</evidence>
<dbReference type="Proteomes" id="UP001498771">
    <property type="component" value="Unassembled WGS sequence"/>
</dbReference>
<accession>A0ABR1F5W2</accession>